<keyword evidence="5" id="KW-0547">Nucleotide-binding</keyword>
<feature type="domain" description="ABC transporter" evidence="10">
    <location>
        <begin position="578"/>
        <end position="827"/>
    </location>
</feature>
<dbReference type="GO" id="GO:0140359">
    <property type="term" value="F:ABC-type transporter activity"/>
    <property type="evidence" value="ECO:0007669"/>
    <property type="project" value="InterPro"/>
</dbReference>
<dbReference type="SUPFAM" id="SSF90123">
    <property type="entry name" value="ABC transporter transmembrane region"/>
    <property type="match status" value="2"/>
</dbReference>
<dbReference type="PANTHER" id="PTHR24223:SF456">
    <property type="entry name" value="MULTIDRUG RESISTANCE-ASSOCIATED PROTEIN LETHAL(2)03659"/>
    <property type="match status" value="1"/>
</dbReference>
<protein>
    <submittedName>
        <fullName evidence="12">Multidrug resistance-associated protein</fullName>
    </submittedName>
</protein>
<evidence type="ECO:0000256" key="5">
    <source>
        <dbReference type="ARBA" id="ARBA00022741"/>
    </source>
</evidence>
<keyword evidence="3" id="KW-0813">Transport</keyword>
<feature type="domain" description="ABC transmembrane type-1" evidence="11">
    <location>
        <begin position="135"/>
        <end position="371"/>
    </location>
</feature>
<comment type="subcellular location">
    <subcellularLocation>
        <location evidence="1">Membrane</location>
        <topology evidence="1">Multi-pass membrane protein</topology>
    </subcellularLocation>
</comment>
<accession>A0A146K6T8</accession>
<dbReference type="InterPro" id="IPR011527">
    <property type="entry name" value="ABC1_TM_dom"/>
</dbReference>
<feature type="transmembrane region" description="Helical" evidence="9">
    <location>
        <begin position="207"/>
        <end position="225"/>
    </location>
</feature>
<dbReference type="CDD" id="cd03250">
    <property type="entry name" value="ABCC_MRP_domain1"/>
    <property type="match status" value="1"/>
</dbReference>
<dbReference type="GO" id="GO:0016887">
    <property type="term" value="F:ATP hydrolysis activity"/>
    <property type="evidence" value="ECO:0007669"/>
    <property type="project" value="InterPro"/>
</dbReference>
<sequence>MKDPTWSWLNTLVQKSKYQQIQASDLTETLVEIDPKKLGKEFAEQYNKNVKAHIFKYLLQVSKKQIIQMFCCIPLSLAAAILGPICIRKYGEYLTPLSFFDCQFDNAGYYTGMTQKTRSEAFEFIFNNLSLYWCLIGGGMLIKGIGDSYISGCCVEFSVRIISSLLDVLFNKMMLLSETTKNINTQGSLANILFTDTIKIQTFARTFYFVIIIPCELIIAIAYLGGFVSGIAMSGIATIFVVLPITGVCVKVLKKSLKQVATLRDTRSQKITEVLNAMKVVKLFNTEKFQEKKILNIHEKELKLVKTAGTAFSVMATCGLTSYIPMIVLTFGVLIASDQLDMSQAFVLLFLYAFIMSSLGLLPALLMHFTEGQVALKRIAAFIKLPEIDQSYIEYDYHESLAFEVTGEHSFAYGLEEDKKVYPELDQQYYNKLLKIKECKQKYESLKRQFSGSNNSQKSYNNHDNRTFCVEQNLQLIEQYDRSNKNNDSNQKQTQPLHKQKVPVLDDKIPLSTLIKEQNFNIKNSICQMICVENNIPSISYFMDLVNYDSSYFSGSGVSPDQKEKMDYLHFVVLNHLINIYDNTEASEEIKPIIKNINLTAKKGELIGIKGPVGSGKSSLFSCILGEMKPIDYKLDSTEAKPLHFDYFDHVEKKEIKNQFIKLYGKIAYCPQNSPIFSSTIRENITFYKPYDEEKYKKIVDICCLLPDFDIMSAGDMTEVGGRGVTLSGGQRARIALARAIYNEADIYFLDDPLSAVDAHVGQRIWNETIKGYLIAQGKTVLIASHQTQYFKDCHRILTINDGQIVKEVINNGICYESSTTDQIIRNSVQQQQPQQAPILSNGDKGKLSQDEILSGSGNISGKTYKKYFTVGRSHILIIYVLLIVIYQCAVQYASVLIAHWATDKYGWTQENLTNQLAQLPAGLLAPLMAAITTTQTQFGDYFYIKAKTILCILPTPIVPAQYKDVYLENSNKYYFLYIGLGFVFIVSFGFHVKSLFSYNVTVARSLYNKAVSAVLKTPLKYFDTTPQGRIINRLVKDTDTVDFGFGRMLILMLCVLVIIFGMMVTICVVAWPCIVIMIPTLYIYVSIIQKFRKITPQIKRLESISRSKVFSICQEVLDQLPTIRSYQSQADFRVKFRELALENIKMQQYALSMPRWLNFRISMVGSFMTFLIIMVAMIIACLNIDFAIYSGLIVSYGYCIQMLMMGAVEYLTDAEGEMPAVERMMEYGTLEDETETHLKLIKEGDVEADPHNTGIKIGNLKMKYRPELPYALNGVNINIKPKEHVAIVGRTGSGKSSLAITLFKLYQPDPGHLIQLDNELISHLPLYDARRKLAIIPQEPYLFSGTLRQQLCEFTRNKAEGLPVDGLQRVADEELWRLLEVVQMADYIKSQPGMLDCAVVGNGDNFSSGQRQLICVVRALVRHAEVVILDEATAYVDRETDAIIQKIVKEHLKDQIVLSIAHRLDTVLSMDKVLVMNAGKVAEFGTKSELMRVKNGIFRSLALQANLVIEEE</sequence>
<comment type="similarity">
    <text evidence="2">Belongs to the ABC transporter superfamily. ABCC family. Conjugate transporter (TC 3.A.1.208) subfamily.</text>
</comment>
<feature type="transmembrane region" description="Helical" evidence="9">
    <location>
        <begin position="876"/>
        <end position="902"/>
    </location>
</feature>
<evidence type="ECO:0000313" key="12">
    <source>
        <dbReference type="EMBL" id="JAP92337.1"/>
    </source>
</evidence>
<dbReference type="Pfam" id="PF00664">
    <property type="entry name" value="ABC_membrane"/>
    <property type="match status" value="2"/>
</dbReference>
<dbReference type="Gene3D" id="3.40.50.300">
    <property type="entry name" value="P-loop containing nucleotide triphosphate hydrolases"/>
    <property type="match status" value="2"/>
</dbReference>
<dbReference type="FunFam" id="3.40.50.300:FF:000163">
    <property type="entry name" value="Multidrug resistance-associated protein member 4"/>
    <property type="match status" value="1"/>
</dbReference>
<dbReference type="InterPro" id="IPR050173">
    <property type="entry name" value="ABC_transporter_C-like"/>
</dbReference>
<feature type="transmembrane region" description="Helical" evidence="9">
    <location>
        <begin position="310"/>
        <end position="335"/>
    </location>
</feature>
<keyword evidence="6" id="KW-0067">ATP-binding</keyword>
<gene>
    <name evidence="12" type="ORF">TPC1_15756</name>
</gene>
<name>A0A146K6T8_9EUKA</name>
<evidence type="ECO:0000256" key="1">
    <source>
        <dbReference type="ARBA" id="ARBA00004141"/>
    </source>
</evidence>
<dbReference type="InterPro" id="IPR017871">
    <property type="entry name" value="ABC_transporter-like_CS"/>
</dbReference>
<reference evidence="12" key="1">
    <citation type="submission" date="2015-07" db="EMBL/GenBank/DDBJ databases">
        <title>Adaptation to a free-living lifestyle via gene acquisitions in the diplomonad Trepomonas sp. PC1.</title>
        <authorList>
            <person name="Xu F."/>
            <person name="Jerlstrom-Hultqvist J."/>
            <person name="Kolisko M."/>
            <person name="Simpson A.G.B."/>
            <person name="Roger A.J."/>
            <person name="Svard S.G."/>
            <person name="Andersson J.O."/>
        </authorList>
    </citation>
    <scope>NUCLEOTIDE SEQUENCE</scope>
    <source>
        <strain evidence="12">PC1</strain>
    </source>
</reference>
<dbReference type="InterPro" id="IPR036640">
    <property type="entry name" value="ABC1_TM_sf"/>
</dbReference>
<feature type="transmembrane region" description="Helical" evidence="9">
    <location>
        <begin position="231"/>
        <end position="253"/>
    </location>
</feature>
<keyword evidence="8 9" id="KW-0472">Membrane</keyword>
<dbReference type="PROSITE" id="PS00211">
    <property type="entry name" value="ABC_TRANSPORTER_1"/>
    <property type="match status" value="2"/>
</dbReference>
<dbReference type="InterPro" id="IPR027417">
    <property type="entry name" value="P-loop_NTPase"/>
</dbReference>
<feature type="domain" description="ABC transporter" evidence="10">
    <location>
        <begin position="1256"/>
        <end position="1504"/>
    </location>
</feature>
<feature type="transmembrane region" description="Helical" evidence="9">
    <location>
        <begin position="1051"/>
        <end position="1084"/>
    </location>
</feature>
<dbReference type="GO" id="GO:0016020">
    <property type="term" value="C:membrane"/>
    <property type="evidence" value="ECO:0007669"/>
    <property type="project" value="UniProtKB-SubCell"/>
</dbReference>
<dbReference type="PANTHER" id="PTHR24223">
    <property type="entry name" value="ATP-BINDING CASSETTE SUB-FAMILY C"/>
    <property type="match status" value="1"/>
</dbReference>
<feature type="transmembrane region" description="Helical" evidence="9">
    <location>
        <begin position="1162"/>
        <end position="1181"/>
    </location>
</feature>
<dbReference type="SMART" id="SM00382">
    <property type="entry name" value="AAA"/>
    <property type="match status" value="2"/>
</dbReference>
<dbReference type="InterPro" id="IPR044726">
    <property type="entry name" value="ABCC_6TM_D2"/>
</dbReference>
<evidence type="ECO:0000256" key="8">
    <source>
        <dbReference type="ARBA" id="ARBA00023136"/>
    </source>
</evidence>
<evidence type="ECO:0000256" key="6">
    <source>
        <dbReference type="ARBA" id="ARBA00022840"/>
    </source>
</evidence>
<proteinExistence type="inferred from homology"/>
<evidence type="ECO:0000256" key="4">
    <source>
        <dbReference type="ARBA" id="ARBA00022692"/>
    </source>
</evidence>
<evidence type="ECO:0000256" key="2">
    <source>
        <dbReference type="ARBA" id="ARBA00009726"/>
    </source>
</evidence>
<dbReference type="GO" id="GO:0005524">
    <property type="term" value="F:ATP binding"/>
    <property type="evidence" value="ECO:0007669"/>
    <property type="project" value="UniProtKB-KW"/>
</dbReference>
<keyword evidence="4 9" id="KW-0812">Transmembrane</keyword>
<dbReference type="CDD" id="cd03244">
    <property type="entry name" value="ABCC_MRP_domain2"/>
    <property type="match status" value="1"/>
</dbReference>
<evidence type="ECO:0000259" key="10">
    <source>
        <dbReference type="PROSITE" id="PS50893"/>
    </source>
</evidence>
<dbReference type="InterPro" id="IPR003439">
    <property type="entry name" value="ABC_transporter-like_ATP-bd"/>
</dbReference>
<feature type="transmembrane region" description="Helical" evidence="9">
    <location>
        <begin position="66"/>
        <end position="87"/>
    </location>
</feature>
<feature type="domain" description="ABC transmembrane type-1" evidence="11">
    <location>
        <begin position="976"/>
        <end position="1177"/>
    </location>
</feature>
<keyword evidence="7 9" id="KW-1133">Transmembrane helix</keyword>
<dbReference type="EMBL" id="GDID01004269">
    <property type="protein sequence ID" value="JAP92337.1"/>
    <property type="molecule type" value="Transcribed_RNA"/>
</dbReference>
<evidence type="ECO:0000259" key="11">
    <source>
        <dbReference type="PROSITE" id="PS50929"/>
    </source>
</evidence>
<evidence type="ECO:0000256" key="9">
    <source>
        <dbReference type="SAM" id="Phobius"/>
    </source>
</evidence>
<dbReference type="Pfam" id="PF00005">
    <property type="entry name" value="ABC_tran"/>
    <property type="match status" value="2"/>
</dbReference>
<feature type="transmembrane region" description="Helical" evidence="9">
    <location>
        <begin position="347"/>
        <end position="369"/>
    </location>
</feature>
<evidence type="ECO:0000256" key="3">
    <source>
        <dbReference type="ARBA" id="ARBA00022448"/>
    </source>
</evidence>
<organism evidence="12">
    <name type="scientific">Trepomonas sp. PC1</name>
    <dbReference type="NCBI Taxonomy" id="1076344"/>
    <lineage>
        <taxon>Eukaryota</taxon>
        <taxon>Metamonada</taxon>
        <taxon>Diplomonadida</taxon>
        <taxon>Hexamitidae</taxon>
        <taxon>Hexamitinae</taxon>
        <taxon>Trepomonas</taxon>
    </lineage>
</organism>
<dbReference type="SUPFAM" id="SSF52540">
    <property type="entry name" value="P-loop containing nucleoside triphosphate hydrolases"/>
    <property type="match status" value="2"/>
</dbReference>
<dbReference type="PROSITE" id="PS50929">
    <property type="entry name" value="ABC_TM1F"/>
    <property type="match status" value="2"/>
</dbReference>
<dbReference type="PROSITE" id="PS50893">
    <property type="entry name" value="ABC_TRANSPORTER_2"/>
    <property type="match status" value="2"/>
</dbReference>
<dbReference type="Gene3D" id="1.20.1560.10">
    <property type="entry name" value="ABC transporter type 1, transmembrane domain"/>
    <property type="match status" value="2"/>
</dbReference>
<dbReference type="InterPro" id="IPR003593">
    <property type="entry name" value="AAA+_ATPase"/>
</dbReference>
<feature type="transmembrane region" description="Helical" evidence="9">
    <location>
        <begin position="974"/>
        <end position="993"/>
    </location>
</feature>
<dbReference type="CDD" id="cd18580">
    <property type="entry name" value="ABC_6TM_ABCC_D2"/>
    <property type="match status" value="1"/>
</dbReference>
<evidence type="ECO:0000256" key="7">
    <source>
        <dbReference type="ARBA" id="ARBA00022989"/>
    </source>
</evidence>